<dbReference type="Pfam" id="PF01323">
    <property type="entry name" value="DSBA"/>
    <property type="match status" value="1"/>
</dbReference>
<comment type="caution">
    <text evidence="11">The sequence shown here is derived from an EMBL/GenBank/DDBJ whole genome shotgun (WGS) entry which is preliminary data.</text>
</comment>
<dbReference type="PIRSF" id="PIRSF001488">
    <property type="entry name" value="Tdi_protein"/>
    <property type="match status" value="1"/>
</dbReference>
<dbReference type="RefSeq" id="WP_176070757.1">
    <property type="nucleotide sequence ID" value="NZ_JABWMJ010000010.1"/>
</dbReference>
<evidence type="ECO:0000256" key="3">
    <source>
        <dbReference type="ARBA" id="ARBA00022729"/>
    </source>
</evidence>
<keyword evidence="5 7" id="KW-1015">Disulfide bond</keyword>
<evidence type="ECO:0000256" key="5">
    <source>
        <dbReference type="ARBA" id="ARBA00023157"/>
    </source>
</evidence>
<dbReference type="PROSITE" id="PS51352">
    <property type="entry name" value="THIOREDOXIN_2"/>
    <property type="match status" value="1"/>
</dbReference>
<dbReference type="Proteomes" id="UP000529637">
    <property type="component" value="Unassembled WGS sequence"/>
</dbReference>
<evidence type="ECO:0000256" key="8">
    <source>
        <dbReference type="PIRSR" id="PIRSR001488-1"/>
    </source>
</evidence>
<evidence type="ECO:0000256" key="9">
    <source>
        <dbReference type="SAM" id="SignalP"/>
    </source>
</evidence>
<dbReference type="InterPro" id="IPR013766">
    <property type="entry name" value="Thioredoxin_domain"/>
</dbReference>
<dbReference type="InterPro" id="IPR036249">
    <property type="entry name" value="Thioredoxin-like_sf"/>
</dbReference>
<evidence type="ECO:0000259" key="10">
    <source>
        <dbReference type="PROSITE" id="PS51352"/>
    </source>
</evidence>
<comment type="subcellular location">
    <subcellularLocation>
        <location evidence="1 7">Periplasm</location>
    </subcellularLocation>
</comment>
<evidence type="ECO:0000256" key="7">
    <source>
        <dbReference type="PIRNR" id="PIRNR001488"/>
    </source>
</evidence>
<feature type="chain" id="PRO_5030772015" description="Thiol:disulfide interchange protein" evidence="9">
    <location>
        <begin position="24"/>
        <end position="212"/>
    </location>
</feature>
<dbReference type="GO" id="GO:0042597">
    <property type="term" value="C:periplasmic space"/>
    <property type="evidence" value="ECO:0007669"/>
    <property type="project" value="UniProtKB-SubCell"/>
</dbReference>
<evidence type="ECO:0000313" key="12">
    <source>
        <dbReference type="Proteomes" id="UP000529637"/>
    </source>
</evidence>
<dbReference type="InterPro" id="IPR023205">
    <property type="entry name" value="DsbA/DsbL"/>
</dbReference>
<dbReference type="PROSITE" id="PS00194">
    <property type="entry name" value="THIOREDOXIN_1"/>
    <property type="match status" value="1"/>
</dbReference>
<keyword evidence="12" id="KW-1185">Reference proteome</keyword>
<comment type="similarity">
    <text evidence="2">Belongs to the thioredoxin family. DsbA subfamily.</text>
</comment>
<dbReference type="InterPro" id="IPR050824">
    <property type="entry name" value="Thiol_disulfide_DsbA"/>
</dbReference>
<sequence>MNRRSFSKIASVSLAGASVSVLAEPWPVEGKHYVAVSPRQPTLDPNQVEVLEFFAYGCEHCHAFEPTIDAWQKKLPSDVRFRRIPVAFRAGPMVLHQRLYFAIESLGLVEQLHRKVFTTLHEERRRIDTVEHVADFATRNGVDAGRLVSTVNSFSVASKVTQATTLANGYRFQGTPSIGVDGRWLTSGSMAGSNPKSLEVAEHLMRLAKRRT</sequence>
<dbReference type="InterPro" id="IPR017937">
    <property type="entry name" value="Thioredoxin_CS"/>
</dbReference>
<dbReference type="PANTHER" id="PTHR35891:SF2">
    <property type="entry name" value="THIOL:DISULFIDE INTERCHANGE PROTEIN DSBA"/>
    <property type="match status" value="1"/>
</dbReference>
<dbReference type="SUPFAM" id="SSF52833">
    <property type="entry name" value="Thioredoxin-like"/>
    <property type="match status" value="1"/>
</dbReference>
<dbReference type="GO" id="GO:0015036">
    <property type="term" value="F:disulfide oxidoreductase activity"/>
    <property type="evidence" value="ECO:0007669"/>
    <property type="project" value="UniProtKB-ARBA"/>
</dbReference>
<gene>
    <name evidence="11" type="ORF">HQN59_19265</name>
</gene>
<organism evidence="11 12">
    <name type="scientific">Piscinibacter koreensis</name>
    <dbReference type="NCBI Taxonomy" id="2742824"/>
    <lineage>
        <taxon>Bacteria</taxon>
        <taxon>Pseudomonadati</taxon>
        <taxon>Pseudomonadota</taxon>
        <taxon>Betaproteobacteria</taxon>
        <taxon>Burkholderiales</taxon>
        <taxon>Sphaerotilaceae</taxon>
        <taxon>Piscinibacter</taxon>
    </lineage>
</organism>
<proteinExistence type="inferred from homology"/>
<evidence type="ECO:0000256" key="2">
    <source>
        <dbReference type="ARBA" id="ARBA00005791"/>
    </source>
</evidence>
<evidence type="ECO:0000256" key="4">
    <source>
        <dbReference type="ARBA" id="ARBA00022764"/>
    </source>
</evidence>
<keyword evidence="4 7" id="KW-0574">Periplasm</keyword>
<name>A0A7Y6TY76_9BURK</name>
<keyword evidence="6" id="KW-0676">Redox-active center</keyword>
<feature type="signal peptide" evidence="9">
    <location>
        <begin position="1"/>
        <end position="23"/>
    </location>
</feature>
<feature type="disulfide bond" description="Redox-active" evidence="8">
    <location>
        <begin position="58"/>
        <end position="61"/>
    </location>
</feature>
<evidence type="ECO:0000256" key="6">
    <source>
        <dbReference type="ARBA" id="ARBA00023284"/>
    </source>
</evidence>
<dbReference type="InterPro" id="IPR001853">
    <property type="entry name" value="DSBA-like_thioredoxin_dom"/>
</dbReference>
<evidence type="ECO:0000256" key="1">
    <source>
        <dbReference type="ARBA" id="ARBA00004418"/>
    </source>
</evidence>
<keyword evidence="3 9" id="KW-0732">Signal</keyword>
<evidence type="ECO:0000313" key="11">
    <source>
        <dbReference type="EMBL" id="NUZ07909.1"/>
    </source>
</evidence>
<dbReference type="PANTHER" id="PTHR35891">
    <property type="entry name" value="THIOL:DISULFIDE INTERCHANGE PROTEIN DSBA"/>
    <property type="match status" value="1"/>
</dbReference>
<dbReference type="Gene3D" id="3.40.30.10">
    <property type="entry name" value="Glutaredoxin"/>
    <property type="match status" value="1"/>
</dbReference>
<dbReference type="EMBL" id="JABWMJ010000010">
    <property type="protein sequence ID" value="NUZ07909.1"/>
    <property type="molecule type" value="Genomic_DNA"/>
</dbReference>
<reference evidence="11 12" key="1">
    <citation type="submission" date="2020-06" db="EMBL/GenBank/DDBJ databases">
        <title>Schlegella sp. ID0723 isolated from air conditioner.</title>
        <authorList>
            <person name="Kim D.Y."/>
            <person name="Kim D.-U."/>
        </authorList>
    </citation>
    <scope>NUCLEOTIDE SEQUENCE [LARGE SCALE GENOMIC DNA]</scope>
    <source>
        <strain evidence="11 12">ID0723</strain>
    </source>
</reference>
<accession>A0A7Y6TY76</accession>
<dbReference type="AlphaFoldDB" id="A0A7Y6TY76"/>
<protein>
    <recommendedName>
        <fullName evidence="7">Thiol:disulfide interchange protein</fullName>
    </recommendedName>
</protein>
<dbReference type="CDD" id="cd03019">
    <property type="entry name" value="DsbA_DsbA"/>
    <property type="match status" value="1"/>
</dbReference>
<feature type="domain" description="Thioredoxin" evidence="10">
    <location>
        <begin position="13"/>
        <end position="165"/>
    </location>
</feature>